<feature type="transmembrane region" description="Helical" evidence="1">
    <location>
        <begin position="43"/>
        <end position="65"/>
    </location>
</feature>
<accession>A0AAV2VZK9</accession>
<protein>
    <submittedName>
        <fullName evidence="2">Uncharacterized protein</fullName>
    </submittedName>
</protein>
<evidence type="ECO:0000313" key="3">
    <source>
        <dbReference type="Proteomes" id="UP000018211"/>
    </source>
</evidence>
<gene>
    <name evidence="2" type="ORF">VIBNISOn1_p0038</name>
</gene>
<comment type="caution">
    <text evidence="2">The sequence shown here is derived from an EMBL/GenBank/DDBJ whole genome shotgun (WGS) entry which is preliminary data.</text>
</comment>
<keyword evidence="1" id="KW-1133">Transmembrane helix</keyword>
<organism evidence="2 3">
    <name type="scientific">Vibrio nigripulchritudo SOn1</name>
    <dbReference type="NCBI Taxonomy" id="1238450"/>
    <lineage>
        <taxon>Bacteria</taxon>
        <taxon>Pseudomonadati</taxon>
        <taxon>Pseudomonadota</taxon>
        <taxon>Gammaproteobacteria</taxon>
        <taxon>Vibrionales</taxon>
        <taxon>Vibrionaceae</taxon>
        <taxon>Vibrio</taxon>
    </lineage>
</organism>
<keyword evidence="1" id="KW-0472">Membrane</keyword>
<name>A0AAV2VZK9_9VIBR</name>
<evidence type="ECO:0000256" key="1">
    <source>
        <dbReference type="SAM" id="Phobius"/>
    </source>
</evidence>
<reference evidence="2 3" key="1">
    <citation type="journal article" date="2013" name="ISME J.">
        <title>Comparative genomics of pathogenic lineages of Vibrio nigripulchritudo identifies virulence-associated traits.</title>
        <authorList>
            <person name="Goudenege D."/>
            <person name="Labreuche Y."/>
            <person name="Krin E."/>
            <person name="Ansquer D."/>
            <person name="Mangenot S."/>
            <person name="Calteau A."/>
            <person name="Medigue C."/>
            <person name="Mazel D."/>
            <person name="Polz M.F."/>
            <person name="Le Roux F."/>
        </authorList>
    </citation>
    <scope>NUCLEOTIDE SEQUENCE [LARGE SCALE GENOMIC DNA]</scope>
    <source>
        <strain evidence="2 3">SOn1</strain>
    </source>
</reference>
<sequence>MTRTIDVNKTALTPSEYLDIFLFISSDNSAAAIIFPEHLDLRILLFFLFNFNSYIIFISIPMKIINAKKIKLTMIYPVV</sequence>
<proteinExistence type="predicted"/>
<dbReference type="AlphaFoldDB" id="A0AAV2VZK9"/>
<dbReference type="Proteomes" id="UP000018211">
    <property type="component" value="Unassembled WGS sequence"/>
</dbReference>
<keyword evidence="1" id="KW-0812">Transmembrane</keyword>
<dbReference type="EMBL" id="CAOF01000199">
    <property type="protein sequence ID" value="CCO50201.1"/>
    <property type="molecule type" value="Genomic_DNA"/>
</dbReference>
<evidence type="ECO:0000313" key="2">
    <source>
        <dbReference type="EMBL" id="CCO50201.1"/>
    </source>
</evidence>